<dbReference type="RefSeq" id="XP_040685128.1">
    <property type="nucleotide sequence ID" value="XM_040836526.1"/>
</dbReference>
<evidence type="ECO:0008006" key="3">
    <source>
        <dbReference type="Google" id="ProtNLM"/>
    </source>
</evidence>
<dbReference type="Proteomes" id="UP000184383">
    <property type="component" value="Unassembled WGS sequence"/>
</dbReference>
<proteinExistence type="predicted"/>
<evidence type="ECO:0000313" key="2">
    <source>
        <dbReference type="Proteomes" id="UP000184383"/>
    </source>
</evidence>
<accession>A0A1L9R947</accession>
<dbReference type="InterPro" id="IPR006813">
    <property type="entry name" value="Glyco_trans_17"/>
</dbReference>
<dbReference type="GeneID" id="63752374"/>
<dbReference type="GO" id="GO:0003830">
    <property type="term" value="F:beta-1,4-mannosylglycoprotein 4-beta-N-acetylglucosaminyltransferase activity"/>
    <property type="evidence" value="ECO:0007669"/>
    <property type="project" value="InterPro"/>
</dbReference>
<dbReference type="STRING" id="1073089.A0A1L9R947"/>
<dbReference type="EMBL" id="KV878216">
    <property type="protein sequence ID" value="OJJ31451.1"/>
    <property type="molecule type" value="Genomic_DNA"/>
</dbReference>
<dbReference type="GO" id="GO:0006044">
    <property type="term" value="P:N-acetylglucosamine metabolic process"/>
    <property type="evidence" value="ECO:0007669"/>
    <property type="project" value="TreeGrafter"/>
</dbReference>
<sequence>MPGRRVRQYILASMVFLLVCTFLKFQDFTIPTSLSSSQQFNEFSFLNRSFNDFLPVQDAEFLCTVNGLQLYQNRSHPRKIYDLILISTELDWLEIRMNELNSQVDYFVVVEATETFTGNPKPLIFKENYSRFAQFADKIVYHALDLSHLRGKSTWEREAYSRNALFTSIFPSMFPPVAPSMYDVILVSDTDEIPRPETLTVLRNCEFPDRVTLRSRFFYYSFQWQHVGNDWHHPQATFYAGLNKTILPEDLRMHGGKDIWNASWHCSSCFSTVAEMAKKIESFSHTEYNKPQFRDPQEIVRRVRNGLDLFDRESEKYEKVPASDVPGYLKLNKDRFPFLLDRDPEDGNFEDYHP</sequence>
<organism evidence="1 2">
    <name type="scientific">Aspergillus wentii DTO 134E9</name>
    <dbReference type="NCBI Taxonomy" id="1073089"/>
    <lineage>
        <taxon>Eukaryota</taxon>
        <taxon>Fungi</taxon>
        <taxon>Dikarya</taxon>
        <taxon>Ascomycota</taxon>
        <taxon>Pezizomycotina</taxon>
        <taxon>Eurotiomycetes</taxon>
        <taxon>Eurotiomycetidae</taxon>
        <taxon>Eurotiales</taxon>
        <taxon>Aspergillaceae</taxon>
        <taxon>Aspergillus</taxon>
        <taxon>Aspergillus subgen. Cremei</taxon>
    </lineage>
</organism>
<reference evidence="2" key="1">
    <citation type="journal article" date="2017" name="Genome Biol.">
        <title>Comparative genomics reveals high biological diversity and specific adaptations in the industrially and medically important fungal genus Aspergillus.</title>
        <authorList>
            <person name="de Vries R.P."/>
            <person name="Riley R."/>
            <person name="Wiebenga A."/>
            <person name="Aguilar-Osorio G."/>
            <person name="Amillis S."/>
            <person name="Uchima C.A."/>
            <person name="Anderluh G."/>
            <person name="Asadollahi M."/>
            <person name="Askin M."/>
            <person name="Barry K."/>
            <person name="Battaglia E."/>
            <person name="Bayram O."/>
            <person name="Benocci T."/>
            <person name="Braus-Stromeyer S.A."/>
            <person name="Caldana C."/>
            <person name="Canovas D."/>
            <person name="Cerqueira G.C."/>
            <person name="Chen F."/>
            <person name="Chen W."/>
            <person name="Choi C."/>
            <person name="Clum A."/>
            <person name="Dos Santos R.A."/>
            <person name="Damasio A.R."/>
            <person name="Diallinas G."/>
            <person name="Emri T."/>
            <person name="Fekete E."/>
            <person name="Flipphi M."/>
            <person name="Freyberg S."/>
            <person name="Gallo A."/>
            <person name="Gournas C."/>
            <person name="Habgood R."/>
            <person name="Hainaut M."/>
            <person name="Harispe M.L."/>
            <person name="Henrissat B."/>
            <person name="Hilden K.S."/>
            <person name="Hope R."/>
            <person name="Hossain A."/>
            <person name="Karabika E."/>
            <person name="Karaffa L."/>
            <person name="Karanyi Z."/>
            <person name="Krasevec N."/>
            <person name="Kuo A."/>
            <person name="Kusch H."/>
            <person name="LaButti K."/>
            <person name="Lagendijk E.L."/>
            <person name="Lapidus A."/>
            <person name="Levasseur A."/>
            <person name="Lindquist E."/>
            <person name="Lipzen A."/>
            <person name="Logrieco A.F."/>
            <person name="MacCabe A."/>
            <person name="Maekelae M.R."/>
            <person name="Malavazi I."/>
            <person name="Melin P."/>
            <person name="Meyer V."/>
            <person name="Mielnichuk N."/>
            <person name="Miskei M."/>
            <person name="Molnar A.P."/>
            <person name="Mule G."/>
            <person name="Ngan C.Y."/>
            <person name="Orejas M."/>
            <person name="Orosz E."/>
            <person name="Ouedraogo J.P."/>
            <person name="Overkamp K.M."/>
            <person name="Park H.-S."/>
            <person name="Perrone G."/>
            <person name="Piumi F."/>
            <person name="Punt P.J."/>
            <person name="Ram A.F."/>
            <person name="Ramon A."/>
            <person name="Rauscher S."/>
            <person name="Record E."/>
            <person name="Riano-Pachon D.M."/>
            <person name="Robert V."/>
            <person name="Roehrig J."/>
            <person name="Ruller R."/>
            <person name="Salamov A."/>
            <person name="Salih N.S."/>
            <person name="Samson R.A."/>
            <person name="Sandor E."/>
            <person name="Sanguinetti M."/>
            <person name="Schuetze T."/>
            <person name="Sepcic K."/>
            <person name="Shelest E."/>
            <person name="Sherlock G."/>
            <person name="Sophianopoulou V."/>
            <person name="Squina F.M."/>
            <person name="Sun H."/>
            <person name="Susca A."/>
            <person name="Todd R.B."/>
            <person name="Tsang A."/>
            <person name="Unkles S.E."/>
            <person name="van de Wiele N."/>
            <person name="van Rossen-Uffink D."/>
            <person name="Oliveira J.V."/>
            <person name="Vesth T.C."/>
            <person name="Visser J."/>
            <person name="Yu J.-H."/>
            <person name="Zhou M."/>
            <person name="Andersen M.R."/>
            <person name="Archer D.B."/>
            <person name="Baker S.E."/>
            <person name="Benoit I."/>
            <person name="Brakhage A.A."/>
            <person name="Braus G.H."/>
            <person name="Fischer R."/>
            <person name="Frisvad J.C."/>
            <person name="Goldman G.H."/>
            <person name="Houbraken J."/>
            <person name="Oakley B."/>
            <person name="Pocsi I."/>
            <person name="Scazzocchio C."/>
            <person name="Seiboth B."/>
            <person name="vanKuyk P.A."/>
            <person name="Wortman J."/>
            <person name="Dyer P.S."/>
            <person name="Grigoriev I.V."/>
        </authorList>
    </citation>
    <scope>NUCLEOTIDE SEQUENCE [LARGE SCALE GENOMIC DNA]</scope>
    <source>
        <strain evidence="2">DTO 134E9</strain>
    </source>
</reference>
<evidence type="ECO:0000313" key="1">
    <source>
        <dbReference type="EMBL" id="OJJ31451.1"/>
    </source>
</evidence>
<protein>
    <recommendedName>
        <fullName evidence="3">Glycosyl transferase family 17 protein</fullName>
    </recommendedName>
</protein>
<keyword evidence="2" id="KW-1185">Reference proteome</keyword>
<dbReference type="VEuPathDB" id="FungiDB:ASPWEDRAFT_45377"/>
<dbReference type="OrthoDB" id="6474464at2759"/>
<dbReference type="Pfam" id="PF04724">
    <property type="entry name" value="Glyco_transf_17"/>
    <property type="match status" value="1"/>
</dbReference>
<dbReference type="PANTHER" id="PTHR12224:SF0">
    <property type="entry name" value="BETA-1,4-MANNOSYL-GLYCOPROTEIN 4-BETA-N-ACETYLGLUCOSAMINYLTRANSFERASE"/>
    <property type="match status" value="1"/>
</dbReference>
<dbReference type="GO" id="GO:0016020">
    <property type="term" value="C:membrane"/>
    <property type="evidence" value="ECO:0007669"/>
    <property type="project" value="InterPro"/>
</dbReference>
<dbReference type="PANTHER" id="PTHR12224">
    <property type="entry name" value="BETA-1,4-MANNOSYL-GLYCOPROTEIN BETA-1,4-N-ACETYLGLUCOSAMINYL-TRANSFERASE"/>
    <property type="match status" value="1"/>
</dbReference>
<gene>
    <name evidence="1" type="ORF">ASPWEDRAFT_45377</name>
</gene>
<name>A0A1L9R947_ASPWE</name>
<dbReference type="AlphaFoldDB" id="A0A1L9R947"/>